<dbReference type="CDD" id="cd03062">
    <property type="entry name" value="TRX_Fd_Sucrase"/>
    <property type="match status" value="1"/>
</dbReference>
<feature type="region of interest" description="Disordered" evidence="1">
    <location>
        <begin position="1"/>
        <end position="32"/>
    </location>
</feature>
<dbReference type="EMBL" id="VUJV01000004">
    <property type="protein sequence ID" value="KAA1417865.1"/>
    <property type="molecule type" value="Genomic_DNA"/>
</dbReference>
<reference evidence="2 3" key="1">
    <citation type="submission" date="2019-09" db="EMBL/GenBank/DDBJ databases">
        <title>Nocardioides panacisoli sp. nov., isolated from the soil of a ginseng field.</title>
        <authorList>
            <person name="Cho C."/>
        </authorList>
    </citation>
    <scope>NUCLEOTIDE SEQUENCE [LARGE SCALE GENOMIC DNA]</scope>
    <source>
        <strain evidence="2 3">BN130099</strain>
    </source>
</reference>
<sequence>MQAPRPRGSARDGAVTSPSVPRFSCAPASAERDEPLVGTATHVRTWLLLEHSGSWGQDALLDARLPDGLGAALKQQAKAYRAKVVLVRCSGARRDPPRLNVFVGDADPHRPRLEHGTVGDLREVLDLDLTTFRSGGSSGLSPHDGPLFCVCTNGRHDACCAELGRPIASALSQSYPDETWEVSHIGGDRFAGNVLVLPEGLYYGRLDPRAALAMASDHLAGELDLDHLRGRSSGSMATQVAEHHLRLQLGATRIRDVSVQRSTTDGSVTEATMTAGGATYVVRVRTVVDPASAARLTCRAQRDSPVPHHEVLSVERA</sequence>
<dbReference type="PANTHER" id="PTHR31902">
    <property type="entry name" value="ACTIN PATCHES DISTAL PROTEIN 1"/>
    <property type="match status" value="1"/>
</dbReference>
<dbReference type="Pfam" id="PF06999">
    <property type="entry name" value="Suc_Fer-like"/>
    <property type="match status" value="1"/>
</dbReference>
<dbReference type="InterPro" id="IPR009737">
    <property type="entry name" value="Aim32/Apd1-like"/>
</dbReference>
<dbReference type="AlphaFoldDB" id="A0A5B1LB48"/>
<evidence type="ECO:0000313" key="3">
    <source>
        <dbReference type="Proteomes" id="UP000325003"/>
    </source>
</evidence>
<dbReference type="InterPro" id="IPR036249">
    <property type="entry name" value="Thioredoxin-like_sf"/>
</dbReference>
<reference evidence="2 3" key="2">
    <citation type="submission" date="2019-09" db="EMBL/GenBank/DDBJ databases">
        <authorList>
            <person name="Jin C."/>
        </authorList>
    </citation>
    <scope>NUCLEOTIDE SEQUENCE [LARGE SCALE GENOMIC DNA]</scope>
    <source>
        <strain evidence="2 3">BN130099</strain>
    </source>
</reference>
<protein>
    <submittedName>
        <fullName evidence="2">Sucrase ferredoxin</fullName>
    </submittedName>
</protein>
<comment type="caution">
    <text evidence="2">The sequence shown here is derived from an EMBL/GenBank/DDBJ whole genome shotgun (WGS) entry which is preliminary data.</text>
</comment>
<evidence type="ECO:0000313" key="2">
    <source>
        <dbReference type="EMBL" id="KAA1417865.1"/>
    </source>
</evidence>
<proteinExistence type="predicted"/>
<organism evidence="2 3">
    <name type="scientific">Nocardioides humilatus</name>
    <dbReference type="NCBI Taxonomy" id="2607660"/>
    <lineage>
        <taxon>Bacteria</taxon>
        <taxon>Bacillati</taxon>
        <taxon>Actinomycetota</taxon>
        <taxon>Actinomycetes</taxon>
        <taxon>Propionibacteriales</taxon>
        <taxon>Nocardioidaceae</taxon>
        <taxon>Nocardioides</taxon>
    </lineage>
</organism>
<evidence type="ECO:0000256" key="1">
    <source>
        <dbReference type="SAM" id="MobiDB-lite"/>
    </source>
</evidence>
<dbReference type="Proteomes" id="UP000325003">
    <property type="component" value="Unassembled WGS sequence"/>
</dbReference>
<dbReference type="SUPFAM" id="SSF52833">
    <property type="entry name" value="Thioredoxin-like"/>
    <property type="match status" value="1"/>
</dbReference>
<accession>A0A5B1LB48</accession>
<keyword evidence="3" id="KW-1185">Reference proteome</keyword>
<dbReference type="PANTHER" id="PTHR31902:SF22">
    <property type="entry name" value="SLL1203 PROTEIN"/>
    <property type="match status" value="1"/>
</dbReference>
<gene>
    <name evidence="2" type="ORF">F0U44_14545</name>
</gene>
<name>A0A5B1LB48_9ACTN</name>